<sequence>RRKDYFVKIPWEENDTLNTGDFRYTSDPETEYSVSEMETINTIITEKITSSSFEEKKDACNVCIGLLEGIKLV</sequence>
<feature type="non-terminal residue" evidence="1">
    <location>
        <position position="1"/>
    </location>
</feature>
<evidence type="ECO:0000313" key="1">
    <source>
        <dbReference type="EMBL" id="KHJ85101.1"/>
    </source>
</evidence>
<gene>
    <name evidence="1" type="ORF">OESDEN_15178</name>
</gene>
<dbReference type="AlphaFoldDB" id="A0A0B1SMJ8"/>
<accession>A0A0B1SMJ8</accession>
<evidence type="ECO:0000313" key="2">
    <source>
        <dbReference type="Proteomes" id="UP000053660"/>
    </source>
</evidence>
<dbReference type="Proteomes" id="UP000053660">
    <property type="component" value="Unassembled WGS sequence"/>
</dbReference>
<keyword evidence="2" id="KW-1185">Reference proteome</keyword>
<reference evidence="1 2" key="1">
    <citation type="submission" date="2014-03" db="EMBL/GenBank/DDBJ databases">
        <title>Draft genome of the hookworm Oesophagostomum dentatum.</title>
        <authorList>
            <person name="Mitreva M."/>
        </authorList>
    </citation>
    <scope>NUCLEOTIDE SEQUENCE [LARGE SCALE GENOMIC DNA]</scope>
    <source>
        <strain evidence="1 2">OD-Hann</strain>
    </source>
</reference>
<protein>
    <submittedName>
        <fullName evidence="1">Uncharacterized protein</fullName>
    </submittedName>
</protein>
<name>A0A0B1SMJ8_OESDE</name>
<proteinExistence type="predicted"/>
<organism evidence="1 2">
    <name type="scientific">Oesophagostomum dentatum</name>
    <name type="common">Nodular worm</name>
    <dbReference type="NCBI Taxonomy" id="61180"/>
    <lineage>
        <taxon>Eukaryota</taxon>
        <taxon>Metazoa</taxon>
        <taxon>Ecdysozoa</taxon>
        <taxon>Nematoda</taxon>
        <taxon>Chromadorea</taxon>
        <taxon>Rhabditida</taxon>
        <taxon>Rhabditina</taxon>
        <taxon>Rhabditomorpha</taxon>
        <taxon>Strongyloidea</taxon>
        <taxon>Strongylidae</taxon>
        <taxon>Oesophagostomum</taxon>
    </lineage>
</organism>
<dbReference type="EMBL" id="KN565327">
    <property type="protein sequence ID" value="KHJ85101.1"/>
    <property type="molecule type" value="Genomic_DNA"/>
</dbReference>